<dbReference type="GeneID" id="81598409"/>
<dbReference type="Pfam" id="PF00856">
    <property type="entry name" value="SET"/>
    <property type="match status" value="1"/>
</dbReference>
<dbReference type="PANTHER" id="PTHR13271:SF34">
    <property type="entry name" value="N-LYSINE METHYLTRANSFERASE SETD6"/>
    <property type="match status" value="1"/>
</dbReference>
<organism evidence="6 7">
    <name type="scientific">Penicillium daleae</name>
    <dbReference type="NCBI Taxonomy" id="63821"/>
    <lineage>
        <taxon>Eukaryota</taxon>
        <taxon>Fungi</taxon>
        <taxon>Dikarya</taxon>
        <taxon>Ascomycota</taxon>
        <taxon>Pezizomycotina</taxon>
        <taxon>Eurotiomycetes</taxon>
        <taxon>Eurotiomycetidae</taxon>
        <taxon>Eurotiales</taxon>
        <taxon>Aspergillaceae</taxon>
        <taxon>Penicillium</taxon>
    </lineage>
</organism>
<reference evidence="6" key="2">
    <citation type="journal article" date="2023" name="IMA Fungus">
        <title>Comparative genomic study of the Penicillium genus elucidates a diverse pangenome and 15 lateral gene transfer events.</title>
        <authorList>
            <person name="Petersen C."/>
            <person name="Sorensen T."/>
            <person name="Nielsen M.R."/>
            <person name="Sondergaard T.E."/>
            <person name="Sorensen J.L."/>
            <person name="Fitzpatrick D.A."/>
            <person name="Frisvad J.C."/>
            <person name="Nielsen K.L."/>
        </authorList>
    </citation>
    <scope>NUCLEOTIDE SEQUENCE</scope>
    <source>
        <strain evidence="6">IBT 16125</strain>
    </source>
</reference>
<evidence type="ECO:0000313" key="7">
    <source>
        <dbReference type="Proteomes" id="UP001213681"/>
    </source>
</evidence>
<dbReference type="SUPFAM" id="SSF82199">
    <property type="entry name" value="SET domain"/>
    <property type="match status" value="1"/>
</dbReference>
<keyword evidence="2" id="KW-0808">Transferase</keyword>
<evidence type="ECO:0000313" key="6">
    <source>
        <dbReference type="EMBL" id="KAJ5453828.1"/>
    </source>
</evidence>
<dbReference type="GO" id="GO:0005634">
    <property type="term" value="C:nucleus"/>
    <property type="evidence" value="ECO:0007669"/>
    <property type="project" value="TreeGrafter"/>
</dbReference>
<dbReference type="RefSeq" id="XP_056766784.1">
    <property type="nucleotide sequence ID" value="XM_056908166.1"/>
</dbReference>
<keyword evidence="3" id="KW-0949">S-adenosyl-L-methionine</keyword>
<evidence type="ECO:0000256" key="3">
    <source>
        <dbReference type="ARBA" id="ARBA00022691"/>
    </source>
</evidence>
<feature type="region of interest" description="Disordered" evidence="4">
    <location>
        <begin position="209"/>
        <end position="231"/>
    </location>
</feature>
<dbReference type="FunFam" id="3.90.1410.10:FF:000007">
    <property type="entry name" value="Ribosomal lysine N-methyltransferase 4"/>
    <property type="match status" value="1"/>
</dbReference>
<dbReference type="Gene3D" id="3.90.1410.10">
    <property type="entry name" value="set domain protein methyltransferase, domain 1"/>
    <property type="match status" value="1"/>
</dbReference>
<name>A0AAD6C702_9EURO</name>
<dbReference type="GO" id="GO:0032259">
    <property type="term" value="P:methylation"/>
    <property type="evidence" value="ECO:0007669"/>
    <property type="project" value="UniProtKB-KW"/>
</dbReference>
<dbReference type="PANTHER" id="PTHR13271">
    <property type="entry name" value="UNCHARACTERIZED PUTATIVE METHYLTRANSFERASE"/>
    <property type="match status" value="1"/>
</dbReference>
<dbReference type="Pfam" id="PF09273">
    <property type="entry name" value="Rubis-subs-bind"/>
    <property type="match status" value="1"/>
</dbReference>
<dbReference type="Proteomes" id="UP001213681">
    <property type="component" value="Unassembled WGS sequence"/>
</dbReference>
<keyword evidence="1" id="KW-0489">Methyltransferase</keyword>
<feature type="region of interest" description="Disordered" evidence="4">
    <location>
        <begin position="471"/>
        <end position="490"/>
    </location>
</feature>
<evidence type="ECO:0000259" key="5">
    <source>
        <dbReference type="PROSITE" id="PS50280"/>
    </source>
</evidence>
<dbReference type="GO" id="GO:0016279">
    <property type="term" value="F:protein-lysine N-methyltransferase activity"/>
    <property type="evidence" value="ECO:0007669"/>
    <property type="project" value="TreeGrafter"/>
</dbReference>
<dbReference type="InterPro" id="IPR015353">
    <property type="entry name" value="Rubisco_LSMT_subst-bd"/>
</dbReference>
<accession>A0AAD6C702</accession>
<comment type="caution">
    <text evidence="6">The sequence shown here is derived from an EMBL/GenBank/DDBJ whole genome shotgun (WGS) entry which is preliminary data.</text>
</comment>
<feature type="domain" description="SET" evidence="5">
    <location>
        <begin position="34"/>
        <end position="280"/>
    </location>
</feature>
<protein>
    <recommendedName>
        <fullName evidence="5">SET domain-containing protein</fullName>
    </recommendedName>
</protein>
<feature type="compositionally biased region" description="Acidic residues" evidence="4">
    <location>
        <begin position="209"/>
        <end position="230"/>
    </location>
</feature>
<reference evidence="6" key="1">
    <citation type="submission" date="2022-12" db="EMBL/GenBank/DDBJ databases">
        <authorList>
            <person name="Petersen C."/>
        </authorList>
    </citation>
    <scope>NUCLEOTIDE SEQUENCE</scope>
    <source>
        <strain evidence="6">IBT 16125</strain>
    </source>
</reference>
<dbReference type="PROSITE" id="PS50280">
    <property type="entry name" value="SET"/>
    <property type="match status" value="1"/>
</dbReference>
<dbReference type="EMBL" id="JAPVEA010000005">
    <property type="protein sequence ID" value="KAJ5453828.1"/>
    <property type="molecule type" value="Genomic_DNA"/>
</dbReference>
<evidence type="ECO:0000256" key="2">
    <source>
        <dbReference type="ARBA" id="ARBA00022679"/>
    </source>
</evidence>
<dbReference type="InterPro" id="IPR036464">
    <property type="entry name" value="Rubisco_LSMT_subst-bd_sf"/>
</dbReference>
<evidence type="ECO:0000256" key="1">
    <source>
        <dbReference type="ARBA" id="ARBA00022603"/>
    </source>
</evidence>
<dbReference type="Gene3D" id="3.90.1420.10">
    <property type="entry name" value="Rubisco LSMT, substrate-binding domain"/>
    <property type="match status" value="1"/>
</dbReference>
<gene>
    <name evidence="6" type="ORF">N7458_004784</name>
</gene>
<dbReference type="InterPro" id="IPR046341">
    <property type="entry name" value="SET_dom_sf"/>
</dbReference>
<dbReference type="InterPro" id="IPR001214">
    <property type="entry name" value="SET_dom"/>
</dbReference>
<proteinExistence type="predicted"/>
<dbReference type="SUPFAM" id="SSF81822">
    <property type="entry name" value="RuBisCo LSMT C-terminal, substrate-binding domain"/>
    <property type="match status" value="1"/>
</dbReference>
<dbReference type="InterPro" id="IPR050600">
    <property type="entry name" value="SETD3_SETD6_MTase"/>
</dbReference>
<keyword evidence="7" id="KW-1185">Reference proteome</keyword>
<evidence type="ECO:0000256" key="4">
    <source>
        <dbReference type="SAM" id="MobiDB-lite"/>
    </source>
</evidence>
<sequence length="490" mass="54091">MSSSAHFPDPSSFQHQSDQFVAWLEANPGVKVNPKICLADLRSTGAGRGVVARTNIPEGEELFSIPRNLILAVQNSELKNLLGQDVDALGPWLSLMLVMLYEYLQGDNSRWAAYFRVLPTRFDTLMFWSPAELHELQASAIVDKIGKHGADESILQSIVPIVRGNPGLFPPVNGVASYEGDAGAAALLELAHIMGSLIMAYAFDIEKSETEEEDDVDENDESYMTDDEDEQLPKGMVPLADLLNADADRNNARLFQEEECLVMKAIKPIQEGEEIFNDYGEIPRADLLRRYGYVTDNYSQYDVIELPLRDICLAAGLSNSDVESQPRLTLPQLELLEENDILDDGYVIPRPAPNASLQDILPAELVVLLTTLSLTPEEFEQRRSKNKPPKPSMESNQASFLYKILQSKQARYGSSLNDDIQLLTNLLPPNAPASLDGSARRQKMALQVRIGEKEVLQGVLAMLEPLISGGSLKRSANGDAGTRHSKSARV</sequence>
<dbReference type="AlphaFoldDB" id="A0AAD6C702"/>